<protein>
    <submittedName>
        <fullName evidence="2">Uncharacterized protein</fullName>
    </submittedName>
</protein>
<feature type="compositionally biased region" description="Acidic residues" evidence="1">
    <location>
        <begin position="45"/>
        <end position="55"/>
    </location>
</feature>
<evidence type="ECO:0000256" key="1">
    <source>
        <dbReference type="SAM" id="MobiDB-lite"/>
    </source>
</evidence>
<organism evidence="2 3">
    <name type="scientific">Macrostomum lignano</name>
    <dbReference type="NCBI Taxonomy" id="282301"/>
    <lineage>
        <taxon>Eukaryota</taxon>
        <taxon>Metazoa</taxon>
        <taxon>Spiralia</taxon>
        <taxon>Lophotrochozoa</taxon>
        <taxon>Platyhelminthes</taxon>
        <taxon>Rhabditophora</taxon>
        <taxon>Macrostomorpha</taxon>
        <taxon>Macrostomida</taxon>
        <taxon>Macrostomidae</taxon>
        <taxon>Macrostomum</taxon>
    </lineage>
</organism>
<feature type="compositionally biased region" description="Basic and acidic residues" evidence="1">
    <location>
        <begin position="20"/>
        <end position="44"/>
    </location>
</feature>
<gene>
    <name evidence="2" type="ORF">BOX15_Mlig010493g1</name>
</gene>
<dbReference type="AlphaFoldDB" id="A0A267EIH8"/>
<proteinExistence type="predicted"/>
<feature type="region of interest" description="Disordered" evidence="1">
    <location>
        <begin position="78"/>
        <end position="160"/>
    </location>
</feature>
<feature type="non-terminal residue" evidence="2">
    <location>
        <position position="1"/>
    </location>
</feature>
<keyword evidence="3" id="KW-1185">Reference proteome</keyword>
<reference evidence="2 3" key="1">
    <citation type="submission" date="2017-06" db="EMBL/GenBank/DDBJ databases">
        <title>A platform for efficient transgenesis in Macrostomum lignano, a flatworm model organism for stem cell research.</title>
        <authorList>
            <person name="Berezikov E."/>
        </authorList>
    </citation>
    <scope>NUCLEOTIDE SEQUENCE [LARGE SCALE GENOMIC DNA]</scope>
    <source>
        <strain evidence="2">DV1</strain>
        <tissue evidence="2">Whole organism</tissue>
    </source>
</reference>
<evidence type="ECO:0000313" key="2">
    <source>
        <dbReference type="EMBL" id="PAA61320.1"/>
    </source>
</evidence>
<dbReference type="Proteomes" id="UP000215902">
    <property type="component" value="Unassembled WGS sequence"/>
</dbReference>
<accession>A0A267EIH8</accession>
<name>A0A267EIH8_9PLAT</name>
<sequence>PMAPVKQALKMYQKKKNQQHKPENMGKRKETSIKKTDPEPKEYDFDSNSDADSDEAPPTAVSFGAARQLAIDSAAKQREQLAVGNNAKQVMRARRRDRQESNRLMKKPKPITIQPPSDDEADFIGSFKRKPADPLPDFIPIRSDSVNRAKPPRPLVAQSSDGSVQYIRDPGQVYLASKCSTAQAFLQDRFNGRCGVRRSAGGRDGAQAYVKLHDKLRTVKRLARTTASSSSRV</sequence>
<comment type="caution">
    <text evidence="2">The sequence shown here is derived from an EMBL/GenBank/DDBJ whole genome shotgun (WGS) entry which is preliminary data.</text>
</comment>
<evidence type="ECO:0000313" key="3">
    <source>
        <dbReference type="Proteomes" id="UP000215902"/>
    </source>
</evidence>
<feature type="region of interest" description="Disordered" evidence="1">
    <location>
        <begin position="1"/>
        <end position="64"/>
    </location>
</feature>
<dbReference type="EMBL" id="NIVC01002046">
    <property type="protein sequence ID" value="PAA61320.1"/>
    <property type="molecule type" value="Genomic_DNA"/>
</dbReference>